<sequence>MLWFTHQAKHRFTHLPIHRFTCQAMHRLIHQTVHRFPHLVVHQFTNQAKHRLNHQAMNRHTHPAVYQFPDHLLANRFDTLVVASPLQGATVKLLCNNTKNPVAVKAKTDKKGYFFIAGLKNITIEF</sequence>
<name>A0A540MJU3_MALBA</name>
<proteinExistence type="predicted"/>
<dbReference type="Proteomes" id="UP000315295">
    <property type="component" value="Unassembled WGS sequence"/>
</dbReference>
<reference evidence="1 2" key="1">
    <citation type="journal article" date="2019" name="G3 (Bethesda)">
        <title>Sequencing of a Wild Apple (Malus baccata) Genome Unravels the Differences Between Cultivated and Wild Apple Species Regarding Disease Resistance and Cold Tolerance.</title>
        <authorList>
            <person name="Chen X."/>
        </authorList>
    </citation>
    <scope>NUCLEOTIDE SEQUENCE [LARGE SCALE GENOMIC DNA]</scope>
    <source>
        <strain evidence="2">cv. Shandingzi</strain>
        <tissue evidence="1">Leaves</tissue>
    </source>
</reference>
<accession>A0A540MJU3</accession>
<dbReference type="EMBL" id="VIEB01000243">
    <property type="protein sequence ID" value="TQD99053.1"/>
    <property type="molecule type" value="Genomic_DNA"/>
</dbReference>
<dbReference type="AlphaFoldDB" id="A0A540MJU3"/>
<evidence type="ECO:0000313" key="1">
    <source>
        <dbReference type="EMBL" id="TQD99053.1"/>
    </source>
</evidence>
<keyword evidence="2" id="KW-1185">Reference proteome</keyword>
<dbReference type="STRING" id="106549.A0A540MJU3"/>
<protein>
    <submittedName>
        <fullName evidence="1">Uncharacterized protein</fullName>
    </submittedName>
</protein>
<organism evidence="1 2">
    <name type="scientific">Malus baccata</name>
    <name type="common">Siberian crab apple</name>
    <name type="synonym">Pyrus baccata</name>
    <dbReference type="NCBI Taxonomy" id="106549"/>
    <lineage>
        <taxon>Eukaryota</taxon>
        <taxon>Viridiplantae</taxon>
        <taxon>Streptophyta</taxon>
        <taxon>Embryophyta</taxon>
        <taxon>Tracheophyta</taxon>
        <taxon>Spermatophyta</taxon>
        <taxon>Magnoliopsida</taxon>
        <taxon>eudicotyledons</taxon>
        <taxon>Gunneridae</taxon>
        <taxon>Pentapetalae</taxon>
        <taxon>rosids</taxon>
        <taxon>fabids</taxon>
        <taxon>Rosales</taxon>
        <taxon>Rosaceae</taxon>
        <taxon>Amygdaloideae</taxon>
        <taxon>Maleae</taxon>
        <taxon>Malus</taxon>
    </lineage>
</organism>
<evidence type="ECO:0000313" key="2">
    <source>
        <dbReference type="Proteomes" id="UP000315295"/>
    </source>
</evidence>
<gene>
    <name evidence="1" type="ORF">C1H46_015320</name>
</gene>
<comment type="caution">
    <text evidence="1">The sequence shown here is derived from an EMBL/GenBank/DDBJ whole genome shotgun (WGS) entry which is preliminary data.</text>
</comment>
<dbReference type="Pfam" id="PF01190">
    <property type="entry name" value="Pollen_Ole_e_1"/>
    <property type="match status" value="1"/>
</dbReference>